<dbReference type="InterPro" id="IPR020476">
    <property type="entry name" value="Nudix_hydrolase"/>
</dbReference>
<reference evidence="20" key="1">
    <citation type="submission" date="2022-03" db="EMBL/GenBank/DDBJ databases">
        <authorList>
            <person name="Martin C."/>
        </authorList>
    </citation>
    <scope>NUCLEOTIDE SEQUENCE</scope>
</reference>
<dbReference type="Proteomes" id="UP000749559">
    <property type="component" value="Unassembled WGS sequence"/>
</dbReference>
<dbReference type="InterPro" id="IPR000086">
    <property type="entry name" value="NUDIX_hydrolase_dom"/>
</dbReference>
<dbReference type="GO" id="GO:0006402">
    <property type="term" value="P:mRNA catabolic process"/>
    <property type="evidence" value="ECO:0007669"/>
    <property type="project" value="TreeGrafter"/>
</dbReference>
<dbReference type="OrthoDB" id="5950381at2759"/>
<feature type="region of interest" description="Disordered" evidence="18">
    <location>
        <begin position="1"/>
        <end position="24"/>
    </location>
</feature>
<evidence type="ECO:0000256" key="18">
    <source>
        <dbReference type="SAM" id="MobiDB-lite"/>
    </source>
</evidence>
<evidence type="ECO:0000256" key="14">
    <source>
        <dbReference type="ARBA" id="ARBA00043162"/>
    </source>
</evidence>
<proteinExistence type="inferred from homology"/>
<keyword evidence="21" id="KW-1185">Reference proteome</keyword>
<dbReference type="PRINTS" id="PR00502">
    <property type="entry name" value="NUDIXFAMILY"/>
</dbReference>
<dbReference type="InterPro" id="IPR015797">
    <property type="entry name" value="NUDIX_hydrolase-like_dom_sf"/>
</dbReference>
<dbReference type="PANTHER" id="PTHR31699:SF1">
    <property type="entry name" value="U8 SNORNA-DECAPPING ENZYME"/>
    <property type="match status" value="1"/>
</dbReference>
<dbReference type="CDD" id="cd18869">
    <property type="entry name" value="NUDIX_U8_SnoRNA_DE_Nudt16"/>
    <property type="match status" value="1"/>
</dbReference>
<dbReference type="GO" id="GO:0009117">
    <property type="term" value="P:nucleotide metabolic process"/>
    <property type="evidence" value="ECO:0007669"/>
    <property type="project" value="UniProtKB-KW"/>
</dbReference>
<evidence type="ECO:0000256" key="16">
    <source>
        <dbReference type="ARBA" id="ARBA00047875"/>
    </source>
</evidence>
<comment type="similarity">
    <text evidence="8">Belongs to the Nudix hydrolase family. NUDT16 subfamily.</text>
</comment>
<evidence type="ECO:0000256" key="17">
    <source>
        <dbReference type="ARBA" id="ARBA00048945"/>
    </source>
</evidence>
<protein>
    <recommendedName>
        <fullName evidence="10">U8 snoRNA-decapping enzyme</fullName>
        <ecNumber evidence="9">3.6.1.64</ecNumber>
    </recommendedName>
    <alternativeName>
        <fullName evidence="13">IDP phosphatase</fullName>
    </alternativeName>
    <alternativeName>
        <fullName evidence="11">Inosine diphosphate phosphatase</fullName>
    </alternativeName>
    <alternativeName>
        <fullName evidence="12">Nucleoside diphosphate-linked moiety X motif 16</fullName>
    </alternativeName>
    <alternativeName>
        <fullName evidence="14">m7GpppN-mRNA hydrolase</fullName>
    </alternativeName>
</protein>
<dbReference type="Pfam" id="PF22327">
    <property type="entry name" value="Nudt16-like"/>
    <property type="match status" value="1"/>
</dbReference>
<dbReference type="GO" id="GO:0005730">
    <property type="term" value="C:nucleolus"/>
    <property type="evidence" value="ECO:0007669"/>
    <property type="project" value="UniProtKB-SubCell"/>
</dbReference>
<evidence type="ECO:0000256" key="7">
    <source>
        <dbReference type="ARBA" id="ARBA00023242"/>
    </source>
</evidence>
<dbReference type="Gene3D" id="3.90.79.10">
    <property type="entry name" value="Nucleoside Triphosphate Pyrophosphohydrolase"/>
    <property type="match status" value="1"/>
</dbReference>
<evidence type="ECO:0000256" key="11">
    <source>
        <dbReference type="ARBA" id="ARBA00041450"/>
    </source>
</evidence>
<dbReference type="GO" id="GO:1990174">
    <property type="term" value="F:phosphodiesterase decapping endonuclease activity"/>
    <property type="evidence" value="ECO:0007669"/>
    <property type="project" value="TreeGrafter"/>
</dbReference>
<dbReference type="EC" id="3.6.1.64" evidence="9"/>
<dbReference type="PROSITE" id="PS00893">
    <property type="entry name" value="NUDIX_BOX"/>
    <property type="match status" value="1"/>
</dbReference>
<evidence type="ECO:0000256" key="9">
    <source>
        <dbReference type="ARBA" id="ARBA00038899"/>
    </source>
</evidence>
<comment type="catalytic activity">
    <reaction evidence="17">
        <text>dIDP + H2O = dIMP + phosphate + H(+)</text>
        <dbReference type="Rhea" id="RHEA:35211"/>
        <dbReference type="ChEBI" id="CHEBI:15377"/>
        <dbReference type="ChEBI" id="CHEBI:15378"/>
        <dbReference type="ChEBI" id="CHEBI:43474"/>
        <dbReference type="ChEBI" id="CHEBI:61194"/>
        <dbReference type="ChEBI" id="CHEBI:62286"/>
        <dbReference type="EC" id="3.6.1.64"/>
    </reaction>
    <physiologicalReaction direction="left-to-right" evidence="17">
        <dbReference type="Rhea" id="RHEA:35212"/>
    </physiologicalReaction>
</comment>
<evidence type="ECO:0000256" key="6">
    <source>
        <dbReference type="ARBA" id="ARBA00023080"/>
    </source>
</evidence>
<accession>A0A8S4NPQ5</accession>
<dbReference type="GO" id="GO:0016077">
    <property type="term" value="P:sno(s)RNA catabolic process"/>
    <property type="evidence" value="ECO:0007669"/>
    <property type="project" value="TreeGrafter"/>
</dbReference>
<comment type="subcellular location">
    <subcellularLocation>
        <location evidence="2">Nucleus</location>
        <location evidence="2">Nucleolus</location>
    </subcellularLocation>
    <subcellularLocation>
        <location evidence="3">Nucleus</location>
        <location evidence="3">Nucleoplasm</location>
    </subcellularLocation>
</comment>
<evidence type="ECO:0000256" key="2">
    <source>
        <dbReference type="ARBA" id="ARBA00004604"/>
    </source>
</evidence>
<evidence type="ECO:0000256" key="13">
    <source>
        <dbReference type="ARBA" id="ARBA00042015"/>
    </source>
</evidence>
<gene>
    <name evidence="20" type="ORF">OFUS_LOCUS9066</name>
</gene>
<dbReference type="GO" id="GO:1990003">
    <property type="term" value="F:IDP phosphatase activity"/>
    <property type="evidence" value="ECO:0007669"/>
    <property type="project" value="UniProtKB-EC"/>
</dbReference>
<keyword evidence="5" id="KW-0694">RNA-binding</keyword>
<evidence type="ECO:0000313" key="21">
    <source>
        <dbReference type="Proteomes" id="UP000749559"/>
    </source>
</evidence>
<evidence type="ECO:0000256" key="8">
    <source>
        <dbReference type="ARBA" id="ARBA00038173"/>
    </source>
</evidence>
<dbReference type="InterPro" id="IPR054754">
    <property type="entry name" value="NudT16"/>
</dbReference>
<name>A0A8S4NPQ5_OWEFU</name>
<feature type="domain" description="Nudix hydrolase" evidence="19">
    <location>
        <begin position="40"/>
        <end position="186"/>
    </location>
</feature>
<dbReference type="GO" id="GO:0030515">
    <property type="term" value="F:snoRNA binding"/>
    <property type="evidence" value="ECO:0007669"/>
    <property type="project" value="TreeGrafter"/>
</dbReference>
<dbReference type="AlphaFoldDB" id="A0A8S4NPQ5"/>
<organism evidence="20 21">
    <name type="scientific">Owenia fusiformis</name>
    <name type="common">Polychaete worm</name>
    <dbReference type="NCBI Taxonomy" id="6347"/>
    <lineage>
        <taxon>Eukaryota</taxon>
        <taxon>Metazoa</taxon>
        <taxon>Spiralia</taxon>
        <taxon>Lophotrochozoa</taxon>
        <taxon>Annelida</taxon>
        <taxon>Polychaeta</taxon>
        <taxon>Sedentaria</taxon>
        <taxon>Canalipalpata</taxon>
        <taxon>Sabellida</taxon>
        <taxon>Oweniida</taxon>
        <taxon>Oweniidae</taxon>
        <taxon>Owenia</taxon>
    </lineage>
</organism>
<comment type="cofactor">
    <cofactor evidence="1">
        <name>Co(2+)</name>
        <dbReference type="ChEBI" id="CHEBI:48828"/>
    </cofactor>
</comment>
<dbReference type="GO" id="GO:0140933">
    <property type="term" value="F:5'-(N(7)-methylguanosine 5'-triphospho)-[mRNA] hydrolase activity"/>
    <property type="evidence" value="ECO:0007669"/>
    <property type="project" value="UniProtKB-EC"/>
</dbReference>
<evidence type="ECO:0000256" key="15">
    <source>
        <dbReference type="ARBA" id="ARBA00047661"/>
    </source>
</evidence>
<evidence type="ECO:0000256" key="10">
    <source>
        <dbReference type="ARBA" id="ARBA00039871"/>
    </source>
</evidence>
<keyword evidence="7" id="KW-0539">Nucleus</keyword>
<dbReference type="SUPFAM" id="SSF55811">
    <property type="entry name" value="Nudix"/>
    <property type="match status" value="1"/>
</dbReference>
<dbReference type="PROSITE" id="PS51462">
    <property type="entry name" value="NUDIX"/>
    <property type="match status" value="1"/>
</dbReference>
<sequence length="221" mass="25197">MSTNDWPGILGDFEHLGRPDQPSHQYKEESYEHCTTALESYHHAAHALIYADDDSIKFKFYPARAAIMMQMRCDGYVGFPGGMVDDGENIEAAVNRELREEIGLNLKKYEITKEDHFMSQVSEFKKLCLHFYVKKVTLEEFFEIEMDCLRAPDHGTEVMGALRVPLYTMGDGMRGLPVFLANQFIGNARQQLITALLKLGIMTEDEVIKVLKGTEMFKSSL</sequence>
<evidence type="ECO:0000256" key="3">
    <source>
        <dbReference type="ARBA" id="ARBA00004642"/>
    </source>
</evidence>
<evidence type="ECO:0000256" key="12">
    <source>
        <dbReference type="ARBA" id="ARBA00041656"/>
    </source>
</evidence>
<dbReference type="GO" id="GO:0005654">
    <property type="term" value="C:nucleoplasm"/>
    <property type="evidence" value="ECO:0007669"/>
    <property type="project" value="UniProtKB-SubCell"/>
</dbReference>
<evidence type="ECO:0000313" key="20">
    <source>
        <dbReference type="EMBL" id="CAH1782640.1"/>
    </source>
</evidence>
<comment type="catalytic activity">
    <reaction evidence="15">
        <text>a 5'-end (N(7)-methyl 5'-triphosphoguanosine)-ribonucleoside in mRNA + H2O = N(7)-methyl-GDP + a 5'-end phospho-ribonucleoside in mRNA + 2 H(+)</text>
        <dbReference type="Rhea" id="RHEA:67484"/>
        <dbReference type="Rhea" id="RHEA-COMP:15692"/>
        <dbReference type="Rhea" id="RHEA-COMP:17167"/>
        <dbReference type="ChEBI" id="CHEBI:15377"/>
        <dbReference type="ChEBI" id="CHEBI:15378"/>
        <dbReference type="ChEBI" id="CHEBI:63714"/>
        <dbReference type="ChEBI" id="CHEBI:138282"/>
        <dbReference type="ChEBI" id="CHEBI:156461"/>
        <dbReference type="EC" id="3.6.1.62"/>
    </reaction>
    <physiologicalReaction direction="left-to-right" evidence="15">
        <dbReference type="Rhea" id="RHEA:67485"/>
    </physiologicalReaction>
</comment>
<dbReference type="PANTHER" id="PTHR31699">
    <property type="entry name" value="NUDIX T16 FAMILY MEMBER"/>
    <property type="match status" value="1"/>
</dbReference>
<evidence type="ECO:0000256" key="1">
    <source>
        <dbReference type="ARBA" id="ARBA00001941"/>
    </source>
</evidence>
<evidence type="ECO:0000256" key="5">
    <source>
        <dbReference type="ARBA" id="ARBA00022884"/>
    </source>
</evidence>
<comment type="catalytic activity">
    <reaction evidence="16">
        <text>IDP + H2O = IMP + phosphate + H(+)</text>
        <dbReference type="Rhea" id="RHEA:35207"/>
        <dbReference type="ChEBI" id="CHEBI:15377"/>
        <dbReference type="ChEBI" id="CHEBI:15378"/>
        <dbReference type="ChEBI" id="CHEBI:43474"/>
        <dbReference type="ChEBI" id="CHEBI:58053"/>
        <dbReference type="ChEBI" id="CHEBI:58280"/>
        <dbReference type="EC" id="3.6.1.64"/>
    </reaction>
    <physiologicalReaction direction="left-to-right" evidence="16">
        <dbReference type="Rhea" id="RHEA:35208"/>
    </physiologicalReaction>
</comment>
<comment type="caution">
    <text evidence="20">The sequence shown here is derived from an EMBL/GenBank/DDBJ whole genome shotgun (WGS) entry which is preliminary data.</text>
</comment>
<dbReference type="EMBL" id="CAIIXF020000005">
    <property type="protein sequence ID" value="CAH1782640.1"/>
    <property type="molecule type" value="Genomic_DNA"/>
</dbReference>
<evidence type="ECO:0000256" key="4">
    <source>
        <dbReference type="ARBA" id="ARBA00022801"/>
    </source>
</evidence>
<keyword evidence="4" id="KW-0378">Hydrolase</keyword>
<evidence type="ECO:0000259" key="19">
    <source>
        <dbReference type="PROSITE" id="PS51462"/>
    </source>
</evidence>
<dbReference type="InterPro" id="IPR020084">
    <property type="entry name" value="NUDIX_hydrolase_CS"/>
</dbReference>
<keyword evidence="6" id="KW-0546">Nucleotide metabolism</keyword>